<feature type="transmembrane region" description="Helical" evidence="2">
    <location>
        <begin position="87"/>
        <end position="110"/>
    </location>
</feature>
<gene>
    <name evidence="3" type="ORF">G5C51_18375</name>
</gene>
<feature type="transmembrane region" description="Helical" evidence="2">
    <location>
        <begin position="172"/>
        <end position="191"/>
    </location>
</feature>
<feature type="region of interest" description="Disordered" evidence="1">
    <location>
        <begin position="195"/>
        <end position="214"/>
    </location>
</feature>
<name>A0A6G4U193_9ACTN</name>
<feature type="region of interest" description="Disordered" evidence="1">
    <location>
        <begin position="1"/>
        <end position="23"/>
    </location>
</feature>
<organism evidence="3 4">
    <name type="scientific">Streptomyces coryli</name>
    <dbReference type="NCBI Taxonomy" id="1128680"/>
    <lineage>
        <taxon>Bacteria</taxon>
        <taxon>Bacillati</taxon>
        <taxon>Actinomycetota</taxon>
        <taxon>Actinomycetes</taxon>
        <taxon>Kitasatosporales</taxon>
        <taxon>Streptomycetaceae</taxon>
        <taxon>Streptomyces</taxon>
    </lineage>
</organism>
<feature type="transmembrane region" description="Helical" evidence="2">
    <location>
        <begin position="117"/>
        <end position="137"/>
    </location>
</feature>
<accession>A0A6G4U193</accession>
<protein>
    <submittedName>
        <fullName evidence="3">DUF2567 domain-containing protein</fullName>
    </submittedName>
</protein>
<sequence length="214" mass="21935">MTAPMTPHGPPQHGSSPDSSWPSPVAAPGAGYGLSGRELRGAALIAAGSALAGLLYGALWTWLAPRVPLIAQDGAVLLRDSESEHTIAIDGTFTLLGLGFGALAAALVFLWRRRGGVALVLALAIGGLLAALVAWRFGVWLGPPQDVAAQAKSVGEGKAFDAPLRLNAKGALLAWPVGAMIAHLILTGLFGPRDPDPQPQSPGNWQGWGQPPAS</sequence>
<feature type="transmembrane region" description="Helical" evidence="2">
    <location>
        <begin position="42"/>
        <end position="63"/>
    </location>
</feature>
<feature type="compositionally biased region" description="Polar residues" evidence="1">
    <location>
        <begin position="13"/>
        <end position="22"/>
    </location>
</feature>
<keyword evidence="2" id="KW-0812">Transmembrane</keyword>
<reference evidence="3 4" key="1">
    <citation type="submission" date="2020-02" db="EMBL/GenBank/DDBJ databases">
        <title>Whole-genome analyses of novel actinobacteria.</title>
        <authorList>
            <person name="Sahin N."/>
        </authorList>
    </citation>
    <scope>NUCLEOTIDE SEQUENCE [LARGE SCALE GENOMIC DNA]</scope>
    <source>
        <strain evidence="3 4">A7024</strain>
    </source>
</reference>
<keyword evidence="2" id="KW-0472">Membrane</keyword>
<dbReference type="EMBL" id="JAAKZV010000075">
    <property type="protein sequence ID" value="NGN65853.1"/>
    <property type="molecule type" value="Genomic_DNA"/>
</dbReference>
<keyword evidence="4" id="KW-1185">Reference proteome</keyword>
<comment type="caution">
    <text evidence="3">The sequence shown here is derived from an EMBL/GenBank/DDBJ whole genome shotgun (WGS) entry which is preliminary data.</text>
</comment>
<proteinExistence type="predicted"/>
<evidence type="ECO:0000256" key="2">
    <source>
        <dbReference type="SAM" id="Phobius"/>
    </source>
</evidence>
<evidence type="ECO:0000256" key="1">
    <source>
        <dbReference type="SAM" id="MobiDB-lite"/>
    </source>
</evidence>
<dbReference type="RefSeq" id="WP_165238689.1">
    <property type="nucleotide sequence ID" value="NZ_JAAKZV010000075.1"/>
</dbReference>
<evidence type="ECO:0000313" key="3">
    <source>
        <dbReference type="EMBL" id="NGN65853.1"/>
    </source>
</evidence>
<keyword evidence="2" id="KW-1133">Transmembrane helix</keyword>
<evidence type="ECO:0000313" key="4">
    <source>
        <dbReference type="Proteomes" id="UP000481583"/>
    </source>
</evidence>
<dbReference type="AlphaFoldDB" id="A0A6G4U193"/>
<dbReference type="Proteomes" id="UP000481583">
    <property type="component" value="Unassembled WGS sequence"/>
</dbReference>